<organism evidence="1 2">
    <name type="scientific">Neisseria shayeganii 871</name>
    <dbReference type="NCBI Taxonomy" id="1032488"/>
    <lineage>
        <taxon>Bacteria</taxon>
        <taxon>Pseudomonadati</taxon>
        <taxon>Pseudomonadota</taxon>
        <taxon>Betaproteobacteria</taxon>
        <taxon>Neisseriales</taxon>
        <taxon>Neisseriaceae</taxon>
        <taxon>Neisseria</taxon>
    </lineage>
</organism>
<evidence type="ECO:0000313" key="1">
    <source>
        <dbReference type="EMBL" id="EGY51260.1"/>
    </source>
</evidence>
<gene>
    <name evidence="1" type="ORF">HMPREF9371_2524</name>
</gene>
<protein>
    <submittedName>
        <fullName evidence="1">50S ribosomal protein L1</fullName>
    </submittedName>
</protein>
<reference evidence="1 2" key="1">
    <citation type="submission" date="2011-05" db="EMBL/GenBank/DDBJ databases">
        <authorList>
            <person name="Muzny D."/>
            <person name="Qin X."/>
            <person name="Deng J."/>
            <person name="Jiang H."/>
            <person name="Liu Y."/>
            <person name="Qu J."/>
            <person name="Song X.-Z."/>
            <person name="Zhang L."/>
            <person name="Thornton R."/>
            <person name="Coyle M."/>
            <person name="Francisco L."/>
            <person name="Jackson L."/>
            <person name="Javaid M."/>
            <person name="Korchina V."/>
            <person name="Kovar C."/>
            <person name="Mata R."/>
            <person name="Mathew T."/>
            <person name="Ngo R."/>
            <person name="Nguyen L."/>
            <person name="Nguyen N."/>
            <person name="Okwuonu G."/>
            <person name="Ongeri F."/>
            <person name="Pham C."/>
            <person name="Simmons D."/>
            <person name="Wilczek-Boney K."/>
            <person name="Hale W."/>
            <person name="Jakkamsetti A."/>
            <person name="Pham P."/>
            <person name="Ruth R."/>
            <person name="San Lucas F."/>
            <person name="Warren J."/>
            <person name="Zhang J."/>
            <person name="Zhao Z."/>
            <person name="Zhou C."/>
            <person name="Zhu D."/>
            <person name="Lee S."/>
            <person name="Bess C."/>
            <person name="Blankenburg K."/>
            <person name="Forbes L."/>
            <person name="Fu Q."/>
            <person name="Gubbala S."/>
            <person name="Hirani K."/>
            <person name="Jayaseelan J.C."/>
            <person name="Lara F."/>
            <person name="Munidasa M."/>
            <person name="Palculict T."/>
            <person name="Patil S."/>
            <person name="Pu L.-L."/>
            <person name="Saada N."/>
            <person name="Tang L."/>
            <person name="Weissenberger G."/>
            <person name="Zhu Y."/>
            <person name="Hemphill L."/>
            <person name="Shang Y."/>
            <person name="Youmans B."/>
            <person name="Ayvaz T."/>
            <person name="Ross M."/>
            <person name="Santibanez J."/>
            <person name="Aqrawi P."/>
            <person name="Gross S."/>
            <person name="Joshi V."/>
            <person name="Fowler G."/>
            <person name="Nazareth L."/>
            <person name="Reid J."/>
            <person name="Worley K."/>
            <person name="Petrosino J."/>
            <person name="Highlander S."/>
            <person name="Gibbs R."/>
        </authorList>
    </citation>
    <scope>NUCLEOTIDE SEQUENCE [LARGE SCALE GENOMIC DNA]</scope>
    <source>
        <strain evidence="1 2">871</strain>
    </source>
</reference>
<dbReference type="AlphaFoldDB" id="G4CLN3"/>
<dbReference type="Proteomes" id="UP000003019">
    <property type="component" value="Unassembled WGS sequence"/>
</dbReference>
<keyword evidence="1" id="KW-0687">Ribonucleoprotein</keyword>
<sequence>MLAWGFAKVSAGEILFDRCPIKNTVEFDEGKAVEMFFDVVEGVGV</sequence>
<evidence type="ECO:0000313" key="2">
    <source>
        <dbReference type="Proteomes" id="UP000003019"/>
    </source>
</evidence>
<dbReference type="EMBL" id="AGAY01000105">
    <property type="protein sequence ID" value="EGY51260.1"/>
    <property type="molecule type" value="Genomic_DNA"/>
</dbReference>
<keyword evidence="2" id="KW-1185">Reference proteome</keyword>
<proteinExistence type="predicted"/>
<name>G4CLN3_9NEIS</name>
<accession>G4CLN3</accession>
<dbReference type="GO" id="GO:0005840">
    <property type="term" value="C:ribosome"/>
    <property type="evidence" value="ECO:0007669"/>
    <property type="project" value="UniProtKB-KW"/>
</dbReference>
<comment type="caution">
    <text evidence="1">The sequence shown here is derived from an EMBL/GenBank/DDBJ whole genome shotgun (WGS) entry which is preliminary data.</text>
</comment>
<dbReference type="HOGENOM" id="CLU_3202454_0_0_4"/>
<keyword evidence="1" id="KW-0689">Ribosomal protein</keyword>